<dbReference type="FunFam" id="3.30.40.10:FF:000239">
    <property type="entry name" value="probable BOI-related E3 ubiquitin-protein ligase 2"/>
    <property type="match status" value="1"/>
</dbReference>
<dbReference type="Gene3D" id="1.10.8.10">
    <property type="entry name" value="DNA helicase RuvA subunit, C-terminal domain"/>
    <property type="match status" value="1"/>
</dbReference>
<dbReference type="InterPro" id="IPR011029">
    <property type="entry name" value="DEATH-like_dom_sf"/>
</dbReference>
<evidence type="ECO:0000256" key="3">
    <source>
        <dbReference type="ARBA" id="ARBA00022833"/>
    </source>
</evidence>
<dbReference type="PIRSF" id="PIRSF036836">
    <property type="entry name" value="RNase_bind_SBP1"/>
    <property type="match status" value="1"/>
</dbReference>
<reference evidence="7 8" key="1">
    <citation type="journal article" date="2020" name="IScience">
        <title>Genome Sequencing of the Endangered Kingdonia uniflora (Circaeasteraceae, Ranunculales) Reveals Potential Mechanisms of Evolutionary Specialization.</title>
        <authorList>
            <person name="Sun Y."/>
            <person name="Deng T."/>
            <person name="Zhang A."/>
            <person name="Moore M.J."/>
            <person name="Landis J.B."/>
            <person name="Lin N."/>
            <person name="Zhang H."/>
            <person name="Zhang X."/>
            <person name="Huang J."/>
            <person name="Zhang X."/>
            <person name="Sun H."/>
            <person name="Wang H."/>
        </authorList>
    </citation>
    <scope>NUCLEOTIDE SEQUENCE [LARGE SCALE GENOMIC DNA]</scope>
    <source>
        <strain evidence="7">TB1705</strain>
        <tissue evidence="7">Leaf</tissue>
    </source>
</reference>
<keyword evidence="3" id="KW-0862">Zinc</keyword>
<evidence type="ECO:0000256" key="1">
    <source>
        <dbReference type="ARBA" id="ARBA00022723"/>
    </source>
</evidence>
<dbReference type="InterPro" id="IPR001841">
    <property type="entry name" value="Znf_RING"/>
</dbReference>
<evidence type="ECO:0000313" key="8">
    <source>
        <dbReference type="Proteomes" id="UP000541444"/>
    </source>
</evidence>
<feature type="coiled-coil region" evidence="5">
    <location>
        <begin position="196"/>
        <end position="230"/>
    </location>
</feature>
<evidence type="ECO:0000313" key="7">
    <source>
        <dbReference type="EMBL" id="KAF6145759.1"/>
    </source>
</evidence>
<dbReference type="PANTHER" id="PTHR42647:SF10">
    <property type="entry name" value="F2G19.2"/>
    <property type="match status" value="1"/>
</dbReference>
<dbReference type="Gene3D" id="1.10.1170.10">
    <property type="entry name" value="Inhibitor Of Apoptosis Protein (2mihbC-IAP-1), Chain A"/>
    <property type="match status" value="1"/>
</dbReference>
<dbReference type="Pfam" id="PF13920">
    <property type="entry name" value="zf-C3HC4_3"/>
    <property type="match status" value="1"/>
</dbReference>
<dbReference type="PROSITE" id="PS50089">
    <property type="entry name" value="ZF_RING_2"/>
    <property type="match status" value="1"/>
</dbReference>
<dbReference type="Proteomes" id="UP000541444">
    <property type="component" value="Unassembled WGS sequence"/>
</dbReference>
<keyword evidence="5" id="KW-0175">Coiled coil</keyword>
<evidence type="ECO:0000259" key="6">
    <source>
        <dbReference type="PROSITE" id="PS50089"/>
    </source>
</evidence>
<gene>
    <name evidence="7" type="ORF">GIB67_016208</name>
</gene>
<keyword evidence="2 4" id="KW-0863">Zinc-finger</keyword>
<accession>A0A7J7LT55</accession>
<dbReference type="PANTHER" id="PTHR42647">
    <property type="entry name" value="SBP (S-RIBONUCLEASE BINDING PROTEIN) FAMILY PROTEIN"/>
    <property type="match status" value="1"/>
</dbReference>
<keyword evidence="8" id="KW-1185">Reference proteome</keyword>
<comment type="caution">
    <text evidence="7">The sequence shown here is derived from an EMBL/GenBank/DDBJ whole genome shotgun (WGS) entry which is preliminary data.</text>
</comment>
<name>A0A7J7LT55_9MAGN</name>
<dbReference type="OrthoDB" id="1711136at2759"/>
<dbReference type="EMBL" id="JACGCM010002030">
    <property type="protein sequence ID" value="KAF6145759.1"/>
    <property type="molecule type" value="Genomic_DNA"/>
</dbReference>
<keyword evidence="1" id="KW-0479">Metal-binding</keyword>
<dbReference type="AlphaFoldDB" id="A0A7J7LT55"/>
<dbReference type="Gene3D" id="1.10.533.10">
    <property type="entry name" value="Death Domain, Fas"/>
    <property type="match status" value="1"/>
</dbReference>
<evidence type="ECO:0000256" key="4">
    <source>
        <dbReference type="PROSITE-ProRule" id="PRU00175"/>
    </source>
</evidence>
<protein>
    <recommendedName>
        <fullName evidence="6">RING-type domain-containing protein</fullName>
    </recommendedName>
</protein>
<proteinExistence type="predicted"/>
<evidence type="ECO:0000256" key="5">
    <source>
        <dbReference type="SAM" id="Coils"/>
    </source>
</evidence>
<organism evidence="7 8">
    <name type="scientific">Kingdonia uniflora</name>
    <dbReference type="NCBI Taxonomy" id="39325"/>
    <lineage>
        <taxon>Eukaryota</taxon>
        <taxon>Viridiplantae</taxon>
        <taxon>Streptophyta</taxon>
        <taxon>Embryophyta</taxon>
        <taxon>Tracheophyta</taxon>
        <taxon>Spermatophyta</taxon>
        <taxon>Magnoliopsida</taxon>
        <taxon>Ranunculales</taxon>
        <taxon>Circaeasteraceae</taxon>
        <taxon>Kingdonia</taxon>
    </lineage>
</organism>
<evidence type="ECO:0000256" key="2">
    <source>
        <dbReference type="ARBA" id="ARBA00022771"/>
    </source>
</evidence>
<dbReference type="GO" id="GO:0008270">
    <property type="term" value="F:zinc ion binding"/>
    <property type="evidence" value="ECO:0007669"/>
    <property type="project" value="UniProtKB-KW"/>
</dbReference>
<dbReference type="CDD" id="cd16649">
    <property type="entry name" value="mRING-HC-C3HC5_CGRF1-like"/>
    <property type="match status" value="1"/>
</dbReference>
<dbReference type="GO" id="GO:0004842">
    <property type="term" value="F:ubiquitin-protein transferase activity"/>
    <property type="evidence" value="ECO:0007669"/>
    <property type="project" value="TreeGrafter"/>
</dbReference>
<feature type="domain" description="RING-type" evidence="6">
    <location>
        <begin position="294"/>
        <end position="329"/>
    </location>
</feature>
<sequence>MAMQQLQLQLQLQLQQQESKPFRNLMNLDGQMPFTCFNSTNFANQSHPQYIPPFHVVGLAPGTMQRGDGGGVDLQWENNNGFEPKKKRLKEEVFLDSNNHNNPNSQISSLDFFQTRSVSTGLGLSLDDKRIVSSSDSSGFSLFDDEIDRELQRQEAEMDRFIEVQGEQLRQSILKKVQANQLQTFTFMEERTLQKLRDKEVEMEGINKKNAELEERMKELSIEASVWHQRAKYNENMITALKFNLQQVVAQSRESKEGCGDSEVDDTASCCNVGAIDFHLVCKENKDLKNSLTCKACKVNDVSMLLLPCRHLCLCKDCESKLSMCPLCQSSKYLGMEVYM</sequence>